<gene>
    <name evidence="1" type="ORF">RRG08_027020</name>
</gene>
<evidence type="ECO:0000313" key="2">
    <source>
        <dbReference type="Proteomes" id="UP001283361"/>
    </source>
</evidence>
<accession>A0AAE1AJB9</accession>
<protein>
    <submittedName>
        <fullName evidence="1">Uncharacterized protein</fullName>
    </submittedName>
</protein>
<evidence type="ECO:0000313" key="1">
    <source>
        <dbReference type="EMBL" id="KAK3788286.1"/>
    </source>
</evidence>
<keyword evidence="2" id="KW-1185">Reference proteome</keyword>
<dbReference type="Proteomes" id="UP001283361">
    <property type="component" value="Unassembled WGS sequence"/>
</dbReference>
<dbReference type="AlphaFoldDB" id="A0AAE1AJB9"/>
<organism evidence="1 2">
    <name type="scientific">Elysia crispata</name>
    <name type="common">lettuce slug</name>
    <dbReference type="NCBI Taxonomy" id="231223"/>
    <lineage>
        <taxon>Eukaryota</taxon>
        <taxon>Metazoa</taxon>
        <taxon>Spiralia</taxon>
        <taxon>Lophotrochozoa</taxon>
        <taxon>Mollusca</taxon>
        <taxon>Gastropoda</taxon>
        <taxon>Heterobranchia</taxon>
        <taxon>Euthyneura</taxon>
        <taxon>Panpulmonata</taxon>
        <taxon>Sacoglossa</taxon>
        <taxon>Placobranchoidea</taxon>
        <taxon>Plakobranchidae</taxon>
        <taxon>Elysia</taxon>
    </lineage>
</organism>
<comment type="caution">
    <text evidence="1">The sequence shown here is derived from an EMBL/GenBank/DDBJ whole genome shotgun (WGS) entry which is preliminary data.</text>
</comment>
<dbReference type="EMBL" id="JAWDGP010001773">
    <property type="protein sequence ID" value="KAK3788286.1"/>
    <property type="molecule type" value="Genomic_DNA"/>
</dbReference>
<name>A0AAE1AJB9_9GAST</name>
<reference evidence="1" key="1">
    <citation type="journal article" date="2023" name="G3 (Bethesda)">
        <title>A reference genome for the long-term kleptoplast-retaining sea slug Elysia crispata morphotype clarki.</title>
        <authorList>
            <person name="Eastman K.E."/>
            <person name="Pendleton A.L."/>
            <person name="Shaikh M.A."/>
            <person name="Suttiyut T."/>
            <person name="Ogas R."/>
            <person name="Tomko P."/>
            <person name="Gavelis G."/>
            <person name="Widhalm J.R."/>
            <person name="Wisecaver J.H."/>
        </authorList>
    </citation>
    <scope>NUCLEOTIDE SEQUENCE</scope>
    <source>
        <strain evidence="1">ECLA1</strain>
    </source>
</reference>
<proteinExistence type="predicted"/>
<sequence>MPKVTVVRDCHEKDQLYFHDYSSKYCCPLNIYYLHTSALDSVNTRLDQDYNRMIVNRLQHKPGTGSFPSEEASYRNYSPVWVL</sequence>